<dbReference type="EMBL" id="MTYJ01000334">
    <property type="protein sequence ID" value="OWA53632.1"/>
    <property type="molecule type" value="Genomic_DNA"/>
</dbReference>
<protein>
    <submittedName>
        <fullName evidence="1">Uncharacterized protein</fullName>
    </submittedName>
</protein>
<comment type="caution">
    <text evidence="1">The sequence shown here is derived from an EMBL/GenBank/DDBJ whole genome shotgun (WGS) entry which is preliminary data.</text>
</comment>
<name>A0A9X6RN47_HYPEX</name>
<proteinExistence type="predicted"/>
<dbReference type="AlphaFoldDB" id="A0A9X6RN47"/>
<organism evidence="1 2">
    <name type="scientific">Hypsibius exemplaris</name>
    <name type="common">Freshwater tardigrade</name>
    <dbReference type="NCBI Taxonomy" id="2072580"/>
    <lineage>
        <taxon>Eukaryota</taxon>
        <taxon>Metazoa</taxon>
        <taxon>Ecdysozoa</taxon>
        <taxon>Tardigrada</taxon>
        <taxon>Eutardigrada</taxon>
        <taxon>Parachela</taxon>
        <taxon>Hypsibioidea</taxon>
        <taxon>Hypsibiidae</taxon>
        <taxon>Hypsibius</taxon>
    </lineage>
</organism>
<dbReference type="Proteomes" id="UP000192578">
    <property type="component" value="Unassembled WGS sequence"/>
</dbReference>
<accession>A0A9X6RN47</accession>
<evidence type="ECO:0000313" key="1">
    <source>
        <dbReference type="EMBL" id="OWA53632.1"/>
    </source>
</evidence>
<evidence type="ECO:0000313" key="2">
    <source>
        <dbReference type="Proteomes" id="UP000192578"/>
    </source>
</evidence>
<reference evidence="2" key="1">
    <citation type="submission" date="2017-01" db="EMBL/GenBank/DDBJ databases">
        <title>Comparative genomics of anhydrobiosis in the tardigrade Hypsibius dujardini.</title>
        <authorList>
            <person name="Yoshida Y."/>
            <person name="Koutsovoulos G."/>
            <person name="Laetsch D."/>
            <person name="Stevens L."/>
            <person name="Kumar S."/>
            <person name="Horikawa D."/>
            <person name="Ishino K."/>
            <person name="Komine S."/>
            <person name="Tomita M."/>
            <person name="Blaxter M."/>
            <person name="Arakawa K."/>
        </authorList>
    </citation>
    <scope>NUCLEOTIDE SEQUENCE [LARGE SCALE GENOMIC DNA]</scope>
    <source>
        <strain evidence="2">Z151</strain>
    </source>
</reference>
<keyword evidence="2" id="KW-1185">Reference proteome</keyword>
<sequence length="122" mass="13095">MGIGGDNLRLLGFVDDDAVAARPQGDADPVFSGNTTFFHSHTFHSSMAAMSDESGAHDAGFTFSGMVAERSRTSACVMSVETESCLTHAGRLSLAALTLRSRPVRPRLSIQLPEPRSCLRRI</sequence>
<gene>
    <name evidence="1" type="ORF">BV898_18053</name>
</gene>